<comment type="caution">
    <text evidence="1">The sequence shown here is derived from an EMBL/GenBank/DDBJ whole genome shotgun (WGS) entry which is preliminary data.</text>
</comment>
<protein>
    <submittedName>
        <fullName evidence="1">Uncharacterized protein</fullName>
    </submittedName>
</protein>
<organism evidence="1 2">
    <name type="scientific">Oryza meyeriana var. granulata</name>
    <dbReference type="NCBI Taxonomy" id="110450"/>
    <lineage>
        <taxon>Eukaryota</taxon>
        <taxon>Viridiplantae</taxon>
        <taxon>Streptophyta</taxon>
        <taxon>Embryophyta</taxon>
        <taxon>Tracheophyta</taxon>
        <taxon>Spermatophyta</taxon>
        <taxon>Magnoliopsida</taxon>
        <taxon>Liliopsida</taxon>
        <taxon>Poales</taxon>
        <taxon>Poaceae</taxon>
        <taxon>BOP clade</taxon>
        <taxon>Oryzoideae</taxon>
        <taxon>Oryzeae</taxon>
        <taxon>Oryzinae</taxon>
        <taxon>Oryza</taxon>
        <taxon>Oryza meyeriana</taxon>
    </lineage>
</organism>
<evidence type="ECO:0000313" key="1">
    <source>
        <dbReference type="EMBL" id="KAF0925072.1"/>
    </source>
</evidence>
<sequence>MVGAIGKPSPELHRAMAGKVLVGAHVTPWLWRAIGEPSPEQRRAMVGEVLVGARDTHWLWCAIGIITSLEKISMAMLLVMTRMCAIVLGLGA</sequence>
<dbReference type="Proteomes" id="UP000479710">
    <property type="component" value="Unassembled WGS sequence"/>
</dbReference>
<keyword evidence="2" id="KW-1185">Reference proteome</keyword>
<reference evidence="1 2" key="1">
    <citation type="submission" date="2019-11" db="EMBL/GenBank/DDBJ databases">
        <title>Whole genome sequence of Oryza granulata.</title>
        <authorList>
            <person name="Li W."/>
        </authorList>
    </citation>
    <scope>NUCLEOTIDE SEQUENCE [LARGE SCALE GENOMIC DNA]</scope>
    <source>
        <strain evidence="2">cv. Menghai</strain>
        <tissue evidence="1">Leaf</tissue>
    </source>
</reference>
<evidence type="ECO:0000313" key="2">
    <source>
        <dbReference type="Proteomes" id="UP000479710"/>
    </source>
</evidence>
<dbReference type="AlphaFoldDB" id="A0A6G1EKY5"/>
<gene>
    <name evidence="1" type="ORF">E2562_015368</name>
</gene>
<accession>A0A6G1EKY5</accession>
<name>A0A6G1EKY5_9ORYZ</name>
<proteinExistence type="predicted"/>
<dbReference type="EMBL" id="SPHZ02000003">
    <property type="protein sequence ID" value="KAF0925072.1"/>
    <property type="molecule type" value="Genomic_DNA"/>
</dbReference>